<feature type="transmembrane region" description="Helical" evidence="3">
    <location>
        <begin position="97"/>
        <end position="117"/>
    </location>
</feature>
<dbReference type="RefSeq" id="WP_184835489.1">
    <property type="nucleotide sequence ID" value="NZ_JACHMN010000002.1"/>
</dbReference>
<evidence type="ECO:0000313" key="6">
    <source>
        <dbReference type="Proteomes" id="UP000587527"/>
    </source>
</evidence>
<dbReference type="Pfam" id="PF13490">
    <property type="entry name" value="zf-HC2"/>
    <property type="match status" value="1"/>
</dbReference>
<evidence type="ECO:0000259" key="4">
    <source>
        <dbReference type="Pfam" id="PF13490"/>
    </source>
</evidence>
<comment type="caution">
    <text evidence="5">The sequence shown here is derived from an EMBL/GenBank/DDBJ whole genome shotgun (WGS) entry which is preliminary data.</text>
</comment>
<sequence>MNDEVCCGEVLELLPEFALGILDEQDRPIVQRHLRGCPTCRDELRELADTSDGLLALAPGFAPTARFEAGVLARLSTPDTVAAPVRRARRFRLTRRLVGQLVAVLLAAAVGAGAVLWRTAEVRDLGERYRATLEIAGGRYLAAAPLLTAAGDRVGTLFLYQGHYETHPSWGLAVLSTAPADGGYAMTVVDKAGVSHPLGECVVRAAAAQCGFDLPFGVAKVVEVRLTAGPLTITAKR</sequence>
<dbReference type="Gene3D" id="1.10.10.1320">
    <property type="entry name" value="Anti-sigma factor, zinc-finger domain"/>
    <property type="match status" value="1"/>
</dbReference>
<gene>
    <name evidence="5" type="ORF">F4553_002471</name>
</gene>
<evidence type="ECO:0000256" key="1">
    <source>
        <dbReference type="ARBA" id="ARBA00023015"/>
    </source>
</evidence>
<dbReference type="Proteomes" id="UP000587527">
    <property type="component" value="Unassembled WGS sequence"/>
</dbReference>
<evidence type="ECO:0000313" key="5">
    <source>
        <dbReference type="EMBL" id="MBB5869092.1"/>
    </source>
</evidence>
<name>A0A841BQR5_9ACTN</name>
<feature type="domain" description="Putative zinc-finger" evidence="4">
    <location>
        <begin position="7"/>
        <end position="41"/>
    </location>
</feature>
<evidence type="ECO:0000256" key="3">
    <source>
        <dbReference type="SAM" id="Phobius"/>
    </source>
</evidence>
<dbReference type="InterPro" id="IPR041916">
    <property type="entry name" value="Anti_sigma_zinc_sf"/>
</dbReference>
<accession>A0A841BQR5</accession>
<keyword evidence="1" id="KW-0805">Transcription regulation</keyword>
<reference evidence="5 6" key="1">
    <citation type="submission" date="2020-08" db="EMBL/GenBank/DDBJ databases">
        <title>Sequencing the genomes of 1000 actinobacteria strains.</title>
        <authorList>
            <person name="Klenk H.-P."/>
        </authorList>
    </citation>
    <scope>NUCLEOTIDE SEQUENCE [LARGE SCALE GENOMIC DNA]</scope>
    <source>
        <strain evidence="5 6">DSM 45362</strain>
    </source>
</reference>
<dbReference type="InterPro" id="IPR027383">
    <property type="entry name" value="Znf_put"/>
</dbReference>
<keyword evidence="2" id="KW-0804">Transcription</keyword>
<keyword evidence="6" id="KW-1185">Reference proteome</keyword>
<keyword evidence="3" id="KW-0812">Transmembrane</keyword>
<protein>
    <recommendedName>
        <fullName evidence="4">Putative zinc-finger domain-containing protein</fullName>
    </recommendedName>
</protein>
<keyword evidence="3" id="KW-0472">Membrane</keyword>
<evidence type="ECO:0000256" key="2">
    <source>
        <dbReference type="ARBA" id="ARBA00023163"/>
    </source>
</evidence>
<keyword evidence="3" id="KW-1133">Transmembrane helix</keyword>
<proteinExistence type="predicted"/>
<organism evidence="5 6">
    <name type="scientific">Allocatelliglobosispora scoriae</name>
    <dbReference type="NCBI Taxonomy" id="643052"/>
    <lineage>
        <taxon>Bacteria</taxon>
        <taxon>Bacillati</taxon>
        <taxon>Actinomycetota</taxon>
        <taxon>Actinomycetes</taxon>
        <taxon>Micromonosporales</taxon>
        <taxon>Micromonosporaceae</taxon>
        <taxon>Allocatelliglobosispora</taxon>
    </lineage>
</organism>
<dbReference type="EMBL" id="JACHMN010000002">
    <property type="protein sequence ID" value="MBB5869092.1"/>
    <property type="molecule type" value="Genomic_DNA"/>
</dbReference>
<dbReference type="AlphaFoldDB" id="A0A841BQR5"/>